<keyword evidence="4" id="KW-0472">Membrane</keyword>
<dbReference type="InterPro" id="IPR028098">
    <property type="entry name" value="Glyco_trans_4-like_N"/>
</dbReference>
<evidence type="ECO:0000256" key="2">
    <source>
        <dbReference type="ARBA" id="ARBA00022676"/>
    </source>
</evidence>
<dbReference type="Pfam" id="PF00534">
    <property type="entry name" value="Glycos_transf_1"/>
    <property type="match status" value="1"/>
</dbReference>
<evidence type="ECO:0000259" key="6">
    <source>
        <dbReference type="Pfam" id="PF13439"/>
    </source>
</evidence>
<dbReference type="AlphaFoldDB" id="A0A1B2E090"/>
<evidence type="ECO:0000259" key="5">
    <source>
        <dbReference type="Pfam" id="PF00534"/>
    </source>
</evidence>
<keyword evidence="4" id="KW-1133">Transmembrane helix</keyword>
<organism evidence="7">
    <name type="scientific">Paenibacillus ihbetae</name>
    <dbReference type="NCBI Taxonomy" id="1870820"/>
    <lineage>
        <taxon>Bacteria</taxon>
        <taxon>Bacillati</taxon>
        <taxon>Bacillota</taxon>
        <taxon>Bacilli</taxon>
        <taxon>Bacillales</taxon>
        <taxon>Paenibacillaceae</taxon>
        <taxon>Paenibacillus</taxon>
    </lineage>
</organism>
<keyword evidence="4" id="KW-0812">Transmembrane</keyword>
<dbReference type="Pfam" id="PF13439">
    <property type="entry name" value="Glyco_transf_4"/>
    <property type="match status" value="1"/>
</dbReference>
<dbReference type="GO" id="GO:0016757">
    <property type="term" value="F:glycosyltransferase activity"/>
    <property type="evidence" value="ECO:0007669"/>
    <property type="project" value="UniProtKB-KW"/>
</dbReference>
<evidence type="ECO:0000313" key="7">
    <source>
        <dbReference type="EMBL" id="ANY73373.1"/>
    </source>
</evidence>
<keyword evidence="3 7" id="KW-0808">Transferase</keyword>
<dbReference type="Gene3D" id="3.40.50.2000">
    <property type="entry name" value="Glycogen Phosphorylase B"/>
    <property type="match status" value="2"/>
</dbReference>
<sequence length="354" mass="40116">MSKPTVVVVGSSLKDMGGIVTVIQNIEQSAISSFYRMFRVETYITGNVFHKIVYFFSGLLKFLKILIFKKTDIIHIHMSERGSFYRKAIFLLIGKAFGVPVIIHLHGANFDDFYNSSSAQRKLCDYILNKADKLIVLSVQWKNYYSNIVPSENIEVLYNGVFTDPNKKTYKRSNSQPICLFLGRLGKRKGTYDLIDAVDILKNKGVKAKFLLAGDGEIEEVKQTVEKKSLQEYIEVMGWVNSEKREELLQKSDILVLPSYNEGLPMAILEAMSHSLPVVSTFVGGIPEVISNGKNGFLIQAGNVPDLASSLEELIHNDQLRQSMGEENKNIIHNRFDMKMITKELRGIYQRLIC</sequence>
<comment type="similarity">
    <text evidence="1">Belongs to the glycosyltransferase group 1 family. Glycosyltransferase 4 subfamily.</text>
</comment>
<feature type="transmembrane region" description="Helical" evidence="4">
    <location>
        <begin position="88"/>
        <end position="107"/>
    </location>
</feature>
<dbReference type="CDD" id="cd03801">
    <property type="entry name" value="GT4_PimA-like"/>
    <property type="match status" value="1"/>
</dbReference>
<feature type="domain" description="Glycosyltransferase subfamily 4-like N-terminal" evidence="6">
    <location>
        <begin position="38"/>
        <end position="163"/>
    </location>
</feature>
<evidence type="ECO:0000256" key="3">
    <source>
        <dbReference type="ARBA" id="ARBA00022679"/>
    </source>
</evidence>
<name>A0A1B2E090_9BACL</name>
<feature type="domain" description="Glycosyl transferase family 1" evidence="5">
    <location>
        <begin position="166"/>
        <end position="330"/>
    </location>
</feature>
<dbReference type="EMBL" id="CP016809">
    <property type="protein sequence ID" value="ANY73373.1"/>
    <property type="molecule type" value="Genomic_DNA"/>
</dbReference>
<dbReference type="RefSeq" id="WP_099477818.1">
    <property type="nucleotide sequence ID" value="NZ_CP016809.1"/>
</dbReference>
<protein>
    <submittedName>
        <fullName evidence="7">Glycosyl transferase</fullName>
    </submittedName>
</protein>
<feature type="transmembrane region" description="Helical" evidence="4">
    <location>
        <begin position="48"/>
        <end position="67"/>
    </location>
</feature>
<evidence type="ECO:0000256" key="4">
    <source>
        <dbReference type="SAM" id="Phobius"/>
    </source>
</evidence>
<evidence type="ECO:0000256" key="1">
    <source>
        <dbReference type="ARBA" id="ARBA00009481"/>
    </source>
</evidence>
<dbReference type="SUPFAM" id="SSF53756">
    <property type="entry name" value="UDP-Glycosyltransferase/glycogen phosphorylase"/>
    <property type="match status" value="1"/>
</dbReference>
<accession>A0A1B2E090</accession>
<dbReference type="PANTHER" id="PTHR12526">
    <property type="entry name" value="GLYCOSYLTRANSFERASE"/>
    <property type="match status" value="1"/>
</dbReference>
<keyword evidence="2" id="KW-0328">Glycosyltransferase</keyword>
<proteinExistence type="inferred from homology"/>
<reference evidence="7" key="1">
    <citation type="submission" date="2016-08" db="EMBL/GenBank/DDBJ databases">
        <title>Complete Genome Seqeunce of Paenibacillus sp. nov. IHBB 9852 from high altitute lake of Indian trans-Himalayas.</title>
        <authorList>
            <person name="Kiran S."/>
            <person name="Swarnkar M.K."/>
            <person name="Rana A."/>
            <person name="Tewari R."/>
            <person name="Gulati A."/>
        </authorList>
    </citation>
    <scope>NUCLEOTIDE SEQUENCE [LARGE SCALE GENOMIC DNA]</scope>
    <source>
        <strain evidence="7">IHBB 9852</strain>
    </source>
</reference>
<gene>
    <name evidence="7" type="ORF">BBD41_12700</name>
</gene>
<dbReference type="InterPro" id="IPR001296">
    <property type="entry name" value="Glyco_trans_1"/>
</dbReference>
<dbReference type="PANTHER" id="PTHR12526:SF640">
    <property type="entry name" value="COLANIC ACID BIOSYNTHESIS GLYCOSYLTRANSFERASE WCAL-RELATED"/>
    <property type="match status" value="1"/>
</dbReference>
<dbReference type="KEGG" id="pib:BBD41_12700"/>